<dbReference type="Proteomes" id="UP000193719">
    <property type="component" value="Unassembled WGS sequence"/>
</dbReference>
<proteinExistence type="predicted"/>
<sequence length="65" mass="8100">MDYEETLEYKEKRKQLDDSRYIKELEQKIHLYKNEVKELRELLNDKSINKNNEENENLKKEIENI</sequence>
<accession>A0A1Y1UZH6</accession>
<dbReference type="EMBL" id="MCFH01000049">
    <property type="protein sequence ID" value="ORX43931.1"/>
    <property type="molecule type" value="Genomic_DNA"/>
</dbReference>
<comment type="caution">
    <text evidence="2">The sequence shown here is derived from an EMBL/GenBank/DDBJ whole genome shotgun (WGS) entry which is preliminary data.</text>
</comment>
<dbReference type="AlphaFoldDB" id="A0A1Y1UZH6"/>
<feature type="coiled-coil region" evidence="1">
    <location>
        <begin position="22"/>
        <end position="64"/>
    </location>
</feature>
<evidence type="ECO:0000256" key="1">
    <source>
        <dbReference type="SAM" id="Coils"/>
    </source>
</evidence>
<name>A0A1Y1UZH6_9FUNG</name>
<reference evidence="2 3" key="1">
    <citation type="submission" date="2016-08" db="EMBL/GenBank/DDBJ databases">
        <title>Genomes of anaerobic fungi encode conserved fungal cellulosomes for biomass hydrolysis.</title>
        <authorList>
            <consortium name="DOE Joint Genome Institute"/>
            <person name="Haitjema C.H."/>
            <person name="Gilmore S.P."/>
            <person name="Henske J.K."/>
            <person name="Solomon K.V."/>
            <person name="De Groot R."/>
            <person name="Kuo A."/>
            <person name="Mondo S.J."/>
            <person name="Salamov A.A."/>
            <person name="Labutti K."/>
            <person name="Zhao Z."/>
            <person name="Chiniquy J."/>
            <person name="Barry K."/>
            <person name="Brewer H.M."/>
            <person name="Purvine S.O."/>
            <person name="Wright A.T."/>
            <person name="Boxma B."/>
            <person name="Van Alen T."/>
            <person name="Hackstein J.H."/>
            <person name="Baker S.E."/>
            <person name="Grigoriev I.V."/>
            <person name="O'Malley M.A."/>
        </authorList>
    </citation>
    <scope>NUCLEOTIDE SEQUENCE [LARGE SCALE GENOMIC DNA]</scope>
    <source>
        <strain evidence="3">finn</strain>
    </source>
</reference>
<evidence type="ECO:0000313" key="2">
    <source>
        <dbReference type="EMBL" id="ORX43931.1"/>
    </source>
</evidence>
<keyword evidence="1" id="KW-0175">Coiled coil</keyword>
<gene>
    <name evidence="2" type="ORF">BCR36DRAFT_586397</name>
</gene>
<organism evidence="2 3">
    <name type="scientific">Piromyces finnis</name>
    <dbReference type="NCBI Taxonomy" id="1754191"/>
    <lineage>
        <taxon>Eukaryota</taxon>
        <taxon>Fungi</taxon>
        <taxon>Fungi incertae sedis</taxon>
        <taxon>Chytridiomycota</taxon>
        <taxon>Chytridiomycota incertae sedis</taxon>
        <taxon>Neocallimastigomycetes</taxon>
        <taxon>Neocallimastigales</taxon>
        <taxon>Neocallimastigaceae</taxon>
        <taxon>Piromyces</taxon>
    </lineage>
</organism>
<evidence type="ECO:0000313" key="3">
    <source>
        <dbReference type="Proteomes" id="UP000193719"/>
    </source>
</evidence>
<reference evidence="2 3" key="2">
    <citation type="submission" date="2016-08" db="EMBL/GenBank/DDBJ databases">
        <title>Pervasive Adenine N6-methylation of Active Genes in Fungi.</title>
        <authorList>
            <consortium name="DOE Joint Genome Institute"/>
            <person name="Mondo S.J."/>
            <person name="Dannebaum R.O."/>
            <person name="Kuo R.C."/>
            <person name="Labutti K."/>
            <person name="Haridas S."/>
            <person name="Kuo A."/>
            <person name="Salamov A."/>
            <person name="Ahrendt S.R."/>
            <person name="Lipzen A."/>
            <person name="Sullivan W."/>
            <person name="Andreopoulos W.B."/>
            <person name="Clum A."/>
            <person name="Lindquist E."/>
            <person name="Daum C."/>
            <person name="Ramamoorthy G.K."/>
            <person name="Gryganskyi A."/>
            <person name="Culley D."/>
            <person name="Magnuson J.K."/>
            <person name="James T.Y."/>
            <person name="O'Malley M.A."/>
            <person name="Stajich J.E."/>
            <person name="Spatafora J.W."/>
            <person name="Visel A."/>
            <person name="Grigoriev I.V."/>
        </authorList>
    </citation>
    <scope>NUCLEOTIDE SEQUENCE [LARGE SCALE GENOMIC DNA]</scope>
    <source>
        <strain evidence="3">finn</strain>
    </source>
</reference>
<protein>
    <submittedName>
        <fullName evidence="2">Uncharacterized protein</fullName>
    </submittedName>
</protein>
<keyword evidence="3" id="KW-1185">Reference proteome</keyword>